<dbReference type="AlphaFoldDB" id="A0A8W8MQF8"/>
<evidence type="ECO:0000313" key="3">
    <source>
        <dbReference type="EnsemblMetazoa" id="G33794.1:cds"/>
    </source>
</evidence>
<keyword evidence="2" id="KW-0732">Signal</keyword>
<keyword evidence="1" id="KW-1133">Transmembrane helix</keyword>
<keyword evidence="1" id="KW-0472">Membrane</keyword>
<feature type="chain" id="PRO_5036498655" evidence="2">
    <location>
        <begin position="22"/>
        <end position="172"/>
    </location>
</feature>
<keyword evidence="4" id="KW-1185">Reference proteome</keyword>
<dbReference type="EnsemblMetazoa" id="G33794.1">
    <property type="protein sequence ID" value="G33794.1:cds"/>
    <property type="gene ID" value="G33794"/>
</dbReference>
<accession>A0A8W8MQF8</accession>
<keyword evidence="1" id="KW-0812">Transmembrane</keyword>
<sequence>MMKTVLIVFSYLCCIASCCQRRDDAMVCQELLSSPRLEGVKVLTKQLNLRAYDMEKVMVQFSDLQCDEILPRPGTKVFFGDRLCTHASTARQKSYPSTTTAMMETAAIGFRKYTPWIIVTEISSLAISCIAICVCVVIVRKQCARKKSLHRLSAAMDDISVSEVGYENVKLD</sequence>
<reference evidence="3" key="1">
    <citation type="submission" date="2022-08" db="UniProtKB">
        <authorList>
            <consortium name="EnsemblMetazoa"/>
        </authorList>
    </citation>
    <scope>IDENTIFICATION</scope>
    <source>
        <strain evidence="3">05x7-T-G4-1.051#20</strain>
    </source>
</reference>
<evidence type="ECO:0000256" key="1">
    <source>
        <dbReference type="SAM" id="Phobius"/>
    </source>
</evidence>
<proteinExistence type="predicted"/>
<feature type="transmembrane region" description="Helical" evidence="1">
    <location>
        <begin position="116"/>
        <end position="139"/>
    </location>
</feature>
<evidence type="ECO:0000313" key="4">
    <source>
        <dbReference type="Proteomes" id="UP000005408"/>
    </source>
</evidence>
<organism evidence="3 4">
    <name type="scientific">Magallana gigas</name>
    <name type="common">Pacific oyster</name>
    <name type="synonym">Crassostrea gigas</name>
    <dbReference type="NCBI Taxonomy" id="29159"/>
    <lineage>
        <taxon>Eukaryota</taxon>
        <taxon>Metazoa</taxon>
        <taxon>Spiralia</taxon>
        <taxon>Lophotrochozoa</taxon>
        <taxon>Mollusca</taxon>
        <taxon>Bivalvia</taxon>
        <taxon>Autobranchia</taxon>
        <taxon>Pteriomorphia</taxon>
        <taxon>Ostreida</taxon>
        <taxon>Ostreoidea</taxon>
        <taxon>Ostreidae</taxon>
        <taxon>Magallana</taxon>
    </lineage>
</organism>
<feature type="signal peptide" evidence="2">
    <location>
        <begin position="1"/>
        <end position="21"/>
    </location>
</feature>
<dbReference type="Proteomes" id="UP000005408">
    <property type="component" value="Unassembled WGS sequence"/>
</dbReference>
<evidence type="ECO:0000256" key="2">
    <source>
        <dbReference type="SAM" id="SignalP"/>
    </source>
</evidence>
<name>A0A8W8MQF8_MAGGI</name>
<protein>
    <submittedName>
        <fullName evidence="3">Uncharacterized protein</fullName>
    </submittedName>
</protein>